<protein>
    <submittedName>
        <fullName evidence="2">Uncharacterized protein</fullName>
    </submittedName>
</protein>
<evidence type="ECO:0000256" key="1">
    <source>
        <dbReference type="SAM" id="SignalP"/>
    </source>
</evidence>
<accession>A0A545TEN2</accession>
<dbReference type="AlphaFoldDB" id="A0A545TEN2"/>
<sequence>MLVLMSMTGASFAHAAGRSSWAVPTQVDIERGNGFMVYGMFGNPGECTSSNKFYVKKEHPQYDKIYSAILAAFTSGKKIRTYIHDCETVLWYSNASVTYNILMPNGDVQIKN</sequence>
<proteinExistence type="predicted"/>
<keyword evidence="1" id="KW-0732">Signal</keyword>
<comment type="caution">
    <text evidence="2">The sequence shown here is derived from an EMBL/GenBank/DDBJ whole genome shotgun (WGS) entry which is preliminary data.</text>
</comment>
<feature type="signal peptide" evidence="1">
    <location>
        <begin position="1"/>
        <end position="15"/>
    </location>
</feature>
<dbReference type="OrthoDB" id="6267478at2"/>
<evidence type="ECO:0000313" key="3">
    <source>
        <dbReference type="Proteomes" id="UP000317839"/>
    </source>
</evidence>
<feature type="chain" id="PRO_5021903810" evidence="1">
    <location>
        <begin position="16"/>
        <end position="112"/>
    </location>
</feature>
<dbReference type="EMBL" id="VIKR01000002">
    <property type="protein sequence ID" value="TQV75621.1"/>
    <property type="molecule type" value="Genomic_DNA"/>
</dbReference>
<organism evidence="2 3">
    <name type="scientific">Aliikangiella marina</name>
    <dbReference type="NCBI Taxonomy" id="1712262"/>
    <lineage>
        <taxon>Bacteria</taxon>
        <taxon>Pseudomonadati</taxon>
        <taxon>Pseudomonadota</taxon>
        <taxon>Gammaproteobacteria</taxon>
        <taxon>Oceanospirillales</taxon>
        <taxon>Pleioneaceae</taxon>
        <taxon>Aliikangiella</taxon>
    </lineage>
</organism>
<reference evidence="2 3" key="1">
    <citation type="submission" date="2019-06" db="EMBL/GenBank/DDBJ databases">
        <title>Draft genome of Aliikangiella marina GYP-15.</title>
        <authorList>
            <person name="Wang G."/>
        </authorList>
    </citation>
    <scope>NUCLEOTIDE SEQUENCE [LARGE SCALE GENOMIC DNA]</scope>
    <source>
        <strain evidence="2 3">GYP-15</strain>
    </source>
</reference>
<name>A0A545TEN2_9GAMM</name>
<evidence type="ECO:0000313" key="2">
    <source>
        <dbReference type="EMBL" id="TQV75621.1"/>
    </source>
</evidence>
<keyword evidence="3" id="KW-1185">Reference proteome</keyword>
<gene>
    <name evidence="2" type="ORF">FLL45_08140</name>
</gene>
<dbReference type="Proteomes" id="UP000317839">
    <property type="component" value="Unassembled WGS sequence"/>
</dbReference>